<dbReference type="InterPro" id="IPR013154">
    <property type="entry name" value="ADH-like_N"/>
</dbReference>
<dbReference type="PANTHER" id="PTHR42683">
    <property type="entry name" value="ALDEHYDE REDUCTASE"/>
    <property type="match status" value="1"/>
</dbReference>
<dbReference type="GO" id="GO:0008106">
    <property type="term" value="F:alcohol dehydrogenase (NADP+) activity"/>
    <property type="evidence" value="ECO:0007669"/>
    <property type="project" value="UniProtKB-EC"/>
</dbReference>
<dbReference type="InterPro" id="IPR047109">
    <property type="entry name" value="CAD-like"/>
</dbReference>
<dbReference type="GO" id="GO:0008270">
    <property type="term" value="F:zinc ion binding"/>
    <property type="evidence" value="ECO:0007669"/>
    <property type="project" value="InterPro"/>
</dbReference>
<evidence type="ECO:0000256" key="5">
    <source>
        <dbReference type="ARBA" id="ARBA00022723"/>
    </source>
</evidence>
<dbReference type="InterPro" id="IPR011032">
    <property type="entry name" value="GroES-like_sf"/>
</dbReference>
<feature type="domain" description="Alcohol dehydrogenase-like N-terminal" evidence="13">
    <location>
        <begin position="86"/>
        <end position="207"/>
    </location>
</feature>
<evidence type="ECO:0000256" key="10">
    <source>
        <dbReference type="ARBA" id="ARBA00050997"/>
    </source>
</evidence>
<protein>
    <recommendedName>
        <fullName evidence="9">alcohol dehydrogenase (NADP(+))</fullName>
        <ecNumber evidence="9">1.1.1.2</ecNumber>
    </recommendedName>
</protein>
<evidence type="ECO:0000256" key="3">
    <source>
        <dbReference type="ARBA" id="ARBA00011738"/>
    </source>
</evidence>
<dbReference type="EC" id="1.1.1.2" evidence="9"/>
<dbReference type="InterPro" id="IPR002328">
    <property type="entry name" value="ADH_Zn_CS"/>
</dbReference>
<evidence type="ECO:0000256" key="8">
    <source>
        <dbReference type="ARBA" id="ARBA00023002"/>
    </source>
</evidence>
<comment type="caution">
    <text evidence="14">The sequence shown here is derived from an EMBL/GenBank/DDBJ whole genome shotgun (WGS) entry which is preliminary data.</text>
</comment>
<dbReference type="Gene3D" id="3.40.50.720">
    <property type="entry name" value="NAD(P)-binding Rossmann-like Domain"/>
    <property type="match status" value="1"/>
</dbReference>
<evidence type="ECO:0000256" key="11">
    <source>
        <dbReference type="RuleBase" id="RU361277"/>
    </source>
</evidence>
<dbReference type="GO" id="GO:0006066">
    <property type="term" value="P:alcohol metabolic process"/>
    <property type="evidence" value="ECO:0007669"/>
    <property type="project" value="UniProtKB-ARBA"/>
</dbReference>
<feature type="domain" description="Alcohol dehydrogenase-like C-terminal" evidence="12">
    <location>
        <begin position="246"/>
        <end position="372"/>
    </location>
</feature>
<proteinExistence type="inferred from homology"/>
<keyword evidence="7" id="KW-0521">NADP</keyword>
<evidence type="ECO:0000256" key="1">
    <source>
        <dbReference type="ARBA" id="ARBA00001947"/>
    </source>
</evidence>
<dbReference type="Gene3D" id="3.90.180.10">
    <property type="entry name" value="Medium-chain alcohol dehydrogenases, catalytic domain"/>
    <property type="match status" value="1"/>
</dbReference>
<sequence>MVVRNPALQEHRLEFRQTPGPNSATKRRWILMSLILHTVIKIGTRNTDDHDSHMSAIKFEGWLGLGPDSAKGKMEWGSFEPKAWTENDIDIQISHCGICGSDLHTLRSGWGKTDYPCCVGHEIVGKAVRVGSNVRHIRLGDRVGVGAQARSCLQTDCPDCSRGEENACVRERVDTYGSIYPNGEGKSMGGYADYNRTNGRFVFKIPDGLPSEAAAPMLCGGITVYAPLKNHGCGPGKTVGIIGLGGLGHFGVLFAKAMGADRVVAISRRRSKKGDALALEADEYIATLDDEKWARKNRRTLDLLICTVSNSDMPLQQYLSLLKWGGSFVQVGSPDGGKLPEISAFTLIMNNIQVGGSNIGSVSQIQEMLEFAVRQNVKPWIQTRSMNDANQAIVDMEDGKARYRYVLVNERHFGVSVA</sequence>
<gene>
    <name evidence="14" type="ORF">CCHR01_12772</name>
</gene>
<evidence type="ECO:0000259" key="12">
    <source>
        <dbReference type="Pfam" id="PF00107"/>
    </source>
</evidence>
<dbReference type="Pfam" id="PF00107">
    <property type="entry name" value="ADH_zinc_N"/>
    <property type="match status" value="1"/>
</dbReference>
<comment type="similarity">
    <text evidence="2 11">Belongs to the zinc-containing alcohol dehydrogenase family.</text>
</comment>
<evidence type="ECO:0000256" key="2">
    <source>
        <dbReference type="ARBA" id="ARBA00008072"/>
    </source>
</evidence>
<comment type="catalytic activity">
    <reaction evidence="10">
        <text>a primary alcohol + NADP(+) = an aldehyde + NADPH + H(+)</text>
        <dbReference type="Rhea" id="RHEA:15937"/>
        <dbReference type="ChEBI" id="CHEBI:15378"/>
        <dbReference type="ChEBI" id="CHEBI:15734"/>
        <dbReference type="ChEBI" id="CHEBI:17478"/>
        <dbReference type="ChEBI" id="CHEBI:57783"/>
        <dbReference type="ChEBI" id="CHEBI:58349"/>
        <dbReference type="EC" id="1.1.1.2"/>
    </reaction>
    <physiologicalReaction direction="left-to-right" evidence="10">
        <dbReference type="Rhea" id="RHEA:15938"/>
    </physiologicalReaction>
    <physiologicalReaction direction="right-to-left" evidence="10">
        <dbReference type="Rhea" id="RHEA:15939"/>
    </physiologicalReaction>
</comment>
<dbReference type="EMBL" id="JAQOWY010000304">
    <property type="protein sequence ID" value="KAK1844624.1"/>
    <property type="molecule type" value="Genomic_DNA"/>
</dbReference>
<dbReference type="CDD" id="cd05283">
    <property type="entry name" value="CAD1"/>
    <property type="match status" value="1"/>
</dbReference>
<evidence type="ECO:0000313" key="15">
    <source>
        <dbReference type="Proteomes" id="UP001243330"/>
    </source>
</evidence>
<keyword evidence="15" id="KW-1185">Reference proteome</keyword>
<dbReference type="PROSITE" id="PS00059">
    <property type="entry name" value="ADH_ZINC"/>
    <property type="match status" value="1"/>
</dbReference>
<keyword evidence="8" id="KW-0560">Oxidoreductase</keyword>
<evidence type="ECO:0000313" key="14">
    <source>
        <dbReference type="EMBL" id="KAK1844624.1"/>
    </source>
</evidence>
<evidence type="ECO:0000259" key="13">
    <source>
        <dbReference type="Pfam" id="PF08240"/>
    </source>
</evidence>
<dbReference type="InterPro" id="IPR036291">
    <property type="entry name" value="NAD(P)-bd_dom_sf"/>
</dbReference>
<organism evidence="14 15">
    <name type="scientific">Colletotrichum chrysophilum</name>
    <dbReference type="NCBI Taxonomy" id="1836956"/>
    <lineage>
        <taxon>Eukaryota</taxon>
        <taxon>Fungi</taxon>
        <taxon>Dikarya</taxon>
        <taxon>Ascomycota</taxon>
        <taxon>Pezizomycotina</taxon>
        <taxon>Sordariomycetes</taxon>
        <taxon>Hypocreomycetidae</taxon>
        <taxon>Glomerellales</taxon>
        <taxon>Glomerellaceae</taxon>
        <taxon>Colletotrichum</taxon>
        <taxon>Colletotrichum gloeosporioides species complex</taxon>
    </lineage>
</organism>
<evidence type="ECO:0000256" key="9">
    <source>
        <dbReference type="ARBA" id="ARBA00024074"/>
    </source>
</evidence>
<keyword evidence="6 11" id="KW-0862">Zinc</keyword>
<accession>A0AAD9AFL8</accession>
<dbReference type="SUPFAM" id="SSF51735">
    <property type="entry name" value="NAD(P)-binding Rossmann-fold domains"/>
    <property type="match status" value="1"/>
</dbReference>
<keyword evidence="4" id="KW-0597">Phosphoprotein</keyword>
<comment type="subunit">
    <text evidence="3">Homodimer.</text>
</comment>
<evidence type="ECO:0000256" key="6">
    <source>
        <dbReference type="ARBA" id="ARBA00022833"/>
    </source>
</evidence>
<reference evidence="14" key="1">
    <citation type="submission" date="2023-01" db="EMBL/GenBank/DDBJ databases">
        <title>Colletotrichum chrysophilum M932 genome sequence.</title>
        <authorList>
            <person name="Baroncelli R."/>
        </authorList>
    </citation>
    <scope>NUCLEOTIDE SEQUENCE</scope>
    <source>
        <strain evidence="14">M932</strain>
    </source>
</reference>
<comment type="cofactor">
    <cofactor evidence="1 11">
        <name>Zn(2+)</name>
        <dbReference type="ChEBI" id="CHEBI:29105"/>
    </cofactor>
</comment>
<dbReference type="InterPro" id="IPR013149">
    <property type="entry name" value="ADH-like_C"/>
</dbReference>
<evidence type="ECO:0000256" key="4">
    <source>
        <dbReference type="ARBA" id="ARBA00022553"/>
    </source>
</evidence>
<dbReference type="AlphaFoldDB" id="A0AAD9AFL8"/>
<dbReference type="FunFam" id="3.40.50.720:FF:000158">
    <property type="entry name" value="Zinc-binding alcohol dehydrogenase"/>
    <property type="match status" value="1"/>
</dbReference>
<keyword evidence="5 11" id="KW-0479">Metal-binding</keyword>
<dbReference type="SUPFAM" id="SSF50129">
    <property type="entry name" value="GroES-like"/>
    <property type="match status" value="1"/>
</dbReference>
<dbReference type="Proteomes" id="UP001243330">
    <property type="component" value="Unassembled WGS sequence"/>
</dbReference>
<dbReference type="Pfam" id="PF08240">
    <property type="entry name" value="ADH_N"/>
    <property type="match status" value="1"/>
</dbReference>
<name>A0AAD9AFL8_9PEZI</name>
<evidence type="ECO:0000256" key="7">
    <source>
        <dbReference type="ARBA" id="ARBA00022857"/>
    </source>
</evidence>